<dbReference type="GO" id="GO:0003899">
    <property type="term" value="F:DNA-directed RNA polymerase activity"/>
    <property type="evidence" value="ECO:0007669"/>
    <property type="project" value="UniProtKB-UniRule"/>
</dbReference>
<dbReference type="PANTHER" id="PTHR19376:SF54">
    <property type="entry name" value="DNA-DIRECTED RNA POLYMERASE SUBUNIT BETA"/>
    <property type="match status" value="1"/>
</dbReference>
<dbReference type="Pfam" id="PF04997">
    <property type="entry name" value="RNA_pol_Rpb1_1"/>
    <property type="match status" value="1"/>
</dbReference>
<feature type="binding site" evidence="13">
    <location>
        <position position="498"/>
    </location>
    <ligand>
        <name>Mg(2+)</name>
        <dbReference type="ChEBI" id="CHEBI:18420"/>
    </ligand>
</feature>
<geneLocation type="chloroplast" evidence="16"/>
<reference evidence="16" key="1">
    <citation type="submission" date="2021-06" db="EMBL/GenBank/DDBJ databases">
        <title>Fingerprints of climatic changes through the late Cenozoic in the southern Asian flora: Magnolia section Michelia (Magnoliaceae).</title>
        <authorList>
            <person name="Zhao N."/>
        </authorList>
    </citation>
    <scope>NUCLEOTIDE SEQUENCE</scope>
</reference>
<evidence type="ECO:0000256" key="10">
    <source>
        <dbReference type="ARBA" id="ARBA00022842"/>
    </source>
</evidence>
<dbReference type="InterPro" id="IPR034678">
    <property type="entry name" value="RNApol_RpoC1"/>
</dbReference>
<dbReference type="InterPro" id="IPR045867">
    <property type="entry name" value="DNA-dir_RpoC_beta_prime"/>
</dbReference>
<feature type="binding site" evidence="13">
    <location>
        <position position="494"/>
    </location>
    <ligand>
        <name>Mg(2+)</name>
        <dbReference type="ChEBI" id="CHEBI:18420"/>
    </ligand>
</feature>
<dbReference type="Gene3D" id="1.10.40.90">
    <property type="match status" value="1"/>
</dbReference>
<keyword evidence="6 13" id="KW-0808">Transferase</keyword>
<evidence type="ECO:0000256" key="9">
    <source>
        <dbReference type="ARBA" id="ARBA00022833"/>
    </source>
</evidence>
<keyword evidence="3 13" id="KW-0240">DNA-directed RNA polymerase</keyword>
<organism evidence="16">
    <name type="scientific">Magnolia velutina</name>
    <dbReference type="NCBI Taxonomy" id="2932770"/>
    <lineage>
        <taxon>Eukaryota</taxon>
        <taxon>Viridiplantae</taxon>
        <taxon>Streptophyta</taxon>
        <taxon>Embryophyta</taxon>
        <taxon>Tracheophyta</taxon>
        <taxon>Spermatophyta</taxon>
        <taxon>Magnoliopsida</taxon>
        <taxon>Magnoliidae</taxon>
        <taxon>Magnoliales</taxon>
        <taxon>Magnoliaceae</taxon>
        <taxon>Magnolia</taxon>
    </lineage>
</organism>
<comment type="subcellular location">
    <subcellularLocation>
        <location evidence="13">Plastid</location>
        <location evidence="13">Chloroplast</location>
    </subcellularLocation>
</comment>
<keyword evidence="10 13" id="KW-0460">Magnesium</keyword>
<dbReference type="InterPro" id="IPR000722">
    <property type="entry name" value="RNA_pol_asu"/>
</dbReference>
<dbReference type="FunFam" id="1.10.40.90:FF:000002">
    <property type="entry name" value="DNA-directed RNA polymerase subunit"/>
    <property type="match status" value="1"/>
</dbReference>
<evidence type="ECO:0000256" key="14">
    <source>
        <dbReference type="RuleBase" id="RU004279"/>
    </source>
</evidence>
<dbReference type="RefSeq" id="YP_010351398.1">
    <property type="nucleotide sequence ID" value="NC_062649.1"/>
</dbReference>
<evidence type="ECO:0000256" key="8">
    <source>
        <dbReference type="ARBA" id="ARBA00022723"/>
    </source>
</evidence>
<feature type="binding site" evidence="13">
    <location>
        <position position="69"/>
    </location>
    <ligand>
        <name>Zn(2+)</name>
        <dbReference type="ChEBI" id="CHEBI:29105"/>
    </ligand>
</feature>
<keyword evidence="5 16" id="KW-0934">Plastid</keyword>
<keyword evidence="4 16" id="KW-0150">Chloroplast</keyword>
<feature type="binding site" evidence="13">
    <location>
        <position position="90"/>
    </location>
    <ligand>
        <name>Zn(2+)</name>
        <dbReference type="ChEBI" id="CHEBI:29105"/>
    </ligand>
</feature>
<evidence type="ECO:0000256" key="12">
    <source>
        <dbReference type="ARBA" id="ARBA00048552"/>
    </source>
</evidence>
<evidence type="ECO:0000313" key="16">
    <source>
        <dbReference type="EMBL" id="UOK13912.1"/>
    </source>
</evidence>
<feature type="binding site" evidence="13">
    <location>
        <position position="87"/>
    </location>
    <ligand>
        <name>Zn(2+)</name>
        <dbReference type="ChEBI" id="CHEBI:29105"/>
    </ligand>
</feature>
<dbReference type="InterPro" id="IPR006592">
    <property type="entry name" value="RNA_pol_N"/>
</dbReference>
<evidence type="ECO:0000256" key="4">
    <source>
        <dbReference type="ARBA" id="ARBA00022528"/>
    </source>
</evidence>
<gene>
    <name evidence="13 16" type="primary">rpoC1</name>
</gene>
<dbReference type="PANTHER" id="PTHR19376">
    <property type="entry name" value="DNA-DIRECTED RNA POLYMERASE"/>
    <property type="match status" value="1"/>
</dbReference>
<name>A0A8T9JEK0_9MAGN</name>
<feature type="domain" description="RNA polymerase N-terminal" evidence="15">
    <location>
        <begin position="267"/>
        <end position="548"/>
    </location>
</feature>
<dbReference type="Gene3D" id="4.10.860.120">
    <property type="entry name" value="RNA polymerase II, clamp domain"/>
    <property type="match status" value="1"/>
</dbReference>
<dbReference type="GO" id="GO:0000428">
    <property type="term" value="C:DNA-directed RNA polymerase complex"/>
    <property type="evidence" value="ECO:0007669"/>
    <property type="project" value="UniProtKB-KW"/>
</dbReference>
<dbReference type="GO" id="GO:0000287">
    <property type="term" value="F:magnesium ion binding"/>
    <property type="evidence" value="ECO:0007669"/>
    <property type="project" value="UniProtKB-UniRule"/>
</dbReference>
<dbReference type="HAMAP" id="MF_01323">
    <property type="entry name" value="RNApol_bact_RpoC1"/>
    <property type="match status" value="1"/>
</dbReference>
<evidence type="ECO:0000256" key="7">
    <source>
        <dbReference type="ARBA" id="ARBA00022695"/>
    </source>
</evidence>
<evidence type="ECO:0000256" key="1">
    <source>
        <dbReference type="ARBA" id="ARBA00004026"/>
    </source>
</evidence>
<keyword evidence="11 13" id="KW-0804">Transcription</keyword>
<comment type="cofactor">
    <cofactor evidence="13">
        <name>Mg(2+)</name>
        <dbReference type="ChEBI" id="CHEBI:18420"/>
    </cofactor>
    <text evidence="13">Binds 1 Mg(2+) ion per subunit.</text>
</comment>
<comment type="cofactor">
    <cofactor evidence="13">
        <name>Zn(2+)</name>
        <dbReference type="ChEBI" id="CHEBI:29105"/>
    </cofactor>
    <text evidence="13">Binds 1 Zn(2+) ion per subunit.</text>
</comment>
<proteinExistence type="inferred from homology"/>
<dbReference type="EMBL" id="MZ329192">
    <property type="protein sequence ID" value="UOK13912.1"/>
    <property type="molecule type" value="Genomic_DNA"/>
</dbReference>
<dbReference type="SUPFAM" id="SSF64484">
    <property type="entry name" value="beta and beta-prime subunits of DNA dependent RNA-polymerase"/>
    <property type="match status" value="1"/>
</dbReference>
<evidence type="ECO:0000256" key="13">
    <source>
        <dbReference type="HAMAP-Rule" id="MF_01323"/>
    </source>
</evidence>
<dbReference type="FunFam" id="4.10.860.120:FF:000007">
    <property type="entry name" value="DNA-directed RNA polymerase subunit gamma"/>
    <property type="match status" value="1"/>
</dbReference>
<dbReference type="InterPro" id="IPR007080">
    <property type="entry name" value="RNA_pol_Rpb1_1"/>
</dbReference>
<protein>
    <recommendedName>
        <fullName evidence="13">DNA-directed RNA polymerase subunit beta'</fullName>
        <ecNumber evidence="13">2.7.7.6</ecNumber>
    </recommendedName>
    <alternativeName>
        <fullName evidence="13">PEP</fullName>
    </alternativeName>
    <alternativeName>
        <fullName evidence="13">Plastid-encoded RNA polymerase subunit beta'</fullName>
        <shortName evidence="13">RNA polymerase subunit beta'</shortName>
    </alternativeName>
</protein>
<dbReference type="Gene3D" id="1.10.274.100">
    <property type="entry name" value="RNA polymerase Rpb1, domain 3"/>
    <property type="match status" value="1"/>
</dbReference>
<dbReference type="GO" id="GO:0003677">
    <property type="term" value="F:DNA binding"/>
    <property type="evidence" value="ECO:0007669"/>
    <property type="project" value="UniProtKB-UniRule"/>
</dbReference>
<dbReference type="InterPro" id="IPR044893">
    <property type="entry name" value="RNA_pol_Rpb1_clamp_domain"/>
</dbReference>
<dbReference type="GO" id="GO:0006351">
    <property type="term" value="P:DNA-templated transcription"/>
    <property type="evidence" value="ECO:0007669"/>
    <property type="project" value="UniProtKB-UniRule"/>
</dbReference>
<dbReference type="Gene3D" id="2.40.40.20">
    <property type="match status" value="1"/>
</dbReference>
<sequence length="685" mass="78774">MIDRYKHQQLRIGSVSPQQISAWANKILPNGEIVGEVTKPYTFHYKTNKPEKDGLFCERIFGPIKSGICACGNYRVIGNEKEDPKFCEQCGVEFVDSRIRRYQMGYIKLACPVTHVWYLKRLPSYIASLLDKPLKELEGLVYCDVYPNFSFARPIAKKPTFLRLRGSFESEIQSRKYSIPLFFTTQGFDTFRNREISTGAGAIREQLADPDLRIITDHSLVEWKELGEERSADGNKWEDRKIGRRKDFLVRRIELAKHFIRTNVEPERMVLCLLPVLPPELRPIIQIDGGKPMSSDINELYRRVIYRNNTLTDPLTTSRSTPGESVMCQEKLVQEAVDTLLDNGIRGQPMRDGHNKVYKSFSDVIEGKEGRFRETLLGKRVDYSGRSVIVVGPSLSLHRCGLPREIAIELFQTFVIRGLIRQHVASNIGIAKSKIREKEPIVWEILQEVMQGHPVLLNRAPTLHRLGIQAFQPILVEGRAICLHPLVCKGFNADFDGDQMAVHVPLSLEAQAEARLLMFSHMNLLSPAIGDPISVPTQDMLIGLYILTIGNRRGICSNRYNPCNRRNYQNETVDDNKYTKEKEPYFCSSYDALGAYRQKRINLDSPLWLRWRLDQRVIASREVPIEVQYESLGTYHEIYGHYLIVRSVKKEILCIYIRTTVGHISFYREIEEAIQGFCRAYSYDT</sequence>
<dbReference type="GeneID" id="71884612"/>
<feature type="binding site" evidence="13">
    <location>
        <position position="496"/>
    </location>
    <ligand>
        <name>Mg(2+)</name>
        <dbReference type="ChEBI" id="CHEBI:18420"/>
    </ligand>
</feature>
<dbReference type="SMART" id="SM00663">
    <property type="entry name" value="RPOLA_N"/>
    <property type="match status" value="1"/>
</dbReference>
<comment type="catalytic activity">
    <reaction evidence="12 13 14">
        <text>RNA(n) + a ribonucleoside 5'-triphosphate = RNA(n+1) + diphosphate</text>
        <dbReference type="Rhea" id="RHEA:21248"/>
        <dbReference type="Rhea" id="RHEA-COMP:14527"/>
        <dbReference type="Rhea" id="RHEA-COMP:17342"/>
        <dbReference type="ChEBI" id="CHEBI:33019"/>
        <dbReference type="ChEBI" id="CHEBI:61557"/>
        <dbReference type="ChEBI" id="CHEBI:140395"/>
        <dbReference type="EC" id="2.7.7.6"/>
    </reaction>
</comment>
<evidence type="ECO:0000256" key="3">
    <source>
        <dbReference type="ARBA" id="ARBA00022478"/>
    </source>
</evidence>
<comment type="function">
    <text evidence="1 13 14">DNA-dependent RNA polymerase catalyzes the transcription of DNA into RNA using the four ribonucleoside triphosphates as substrates.</text>
</comment>
<dbReference type="EC" id="2.7.7.6" evidence="13"/>
<keyword evidence="7 13" id="KW-0548">Nucleotidyltransferase</keyword>
<keyword evidence="9 13" id="KW-0862">Zinc</keyword>
<keyword evidence="8 13" id="KW-0479">Metal-binding</keyword>
<accession>A0A8T9JEK0</accession>
<dbReference type="Pfam" id="PF00623">
    <property type="entry name" value="RNA_pol_Rpb1_2"/>
    <property type="match status" value="2"/>
</dbReference>
<comment type="similarity">
    <text evidence="2 13">Belongs to the RNA polymerase beta' chain family. RpoC1 subfamily.</text>
</comment>
<dbReference type="AlphaFoldDB" id="A0A8T9JEK0"/>
<dbReference type="GO" id="GO:0008270">
    <property type="term" value="F:zinc ion binding"/>
    <property type="evidence" value="ECO:0007669"/>
    <property type="project" value="UniProtKB-UniRule"/>
</dbReference>
<evidence type="ECO:0000259" key="15">
    <source>
        <dbReference type="SMART" id="SM00663"/>
    </source>
</evidence>
<evidence type="ECO:0000256" key="11">
    <source>
        <dbReference type="ARBA" id="ARBA00023163"/>
    </source>
</evidence>
<comment type="subunit">
    <text evidence="13">In plastids the minimal PEP RNA polymerase catalytic core is composed of four subunits: alpha, beta, beta', and beta''. When a (nuclear-encoded) sigma factor is associated with the core the holoenzyme is formed, which can initiate transcription.</text>
</comment>
<dbReference type="InterPro" id="IPR042102">
    <property type="entry name" value="RNA_pol_Rpb1_3_sf"/>
</dbReference>
<evidence type="ECO:0000256" key="5">
    <source>
        <dbReference type="ARBA" id="ARBA00022640"/>
    </source>
</evidence>
<feature type="binding site" evidence="13">
    <location>
        <position position="71"/>
    </location>
    <ligand>
        <name>Zn(2+)</name>
        <dbReference type="ChEBI" id="CHEBI:29105"/>
    </ligand>
</feature>
<dbReference type="GO" id="GO:0009507">
    <property type="term" value="C:chloroplast"/>
    <property type="evidence" value="ECO:0007669"/>
    <property type="project" value="UniProtKB-SubCell"/>
</dbReference>
<evidence type="ECO:0000256" key="6">
    <source>
        <dbReference type="ARBA" id="ARBA00022679"/>
    </source>
</evidence>
<evidence type="ECO:0000256" key="2">
    <source>
        <dbReference type="ARBA" id="ARBA00007207"/>
    </source>
</evidence>